<dbReference type="OrthoDB" id="1492374at2"/>
<dbReference type="STRING" id="415425.SAMN05444363_2691"/>
<accession>A0A1M6GMP2</accession>
<evidence type="ECO:0000256" key="1">
    <source>
        <dbReference type="SAM" id="SignalP"/>
    </source>
</evidence>
<protein>
    <recommendedName>
        <fullName evidence="4">Outer membrane protein beta-barrel domain-containing protein</fullName>
    </recommendedName>
</protein>
<proteinExistence type="predicted"/>
<feature type="chain" id="PRO_5013064988" description="Outer membrane protein beta-barrel domain-containing protein" evidence="1">
    <location>
        <begin position="22"/>
        <end position="187"/>
    </location>
</feature>
<sequence>MKTMKNLILGLGLLAASSMMAQSERMNNMIKVGVNGGVALPSTNATANAGVDLAYQKLVVPGFGLGFATGYNHFFGKENDGIKNNDFGIVPVAALVHIYPGKTGFYLGSDIGYGFLVGDEKVASNSNVDRPDGGLYIKPELGWHNRHWNFSVQYTKLFTGSKGEIGNQNYNASSLGVGISYNLPLGK</sequence>
<keyword evidence="1" id="KW-0732">Signal</keyword>
<dbReference type="EMBL" id="FQZI01000005">
    <property type="protein sequence ID" value="SHJ11173.1"/>
    <property type="molecule type" value="Genomic_DNA"/>
</dbReference>
<feature type="signal peptide" evidence="1">
    <location>
        <begin position="1"/>
        <end position="21"/>
    </location>
</feature>
<gene>
    <name evidence="2" type="ORF">SAMN05444363_2691</name>
</gene>
<dbReference type="Proteomes" id="UP000184488">
    <property type="component" value="Unassembled WGS sequence"/>
</dbReference>
<dbReference type="RefSeq" id="WP_073312010.1">
    <property type="nucleotide sequence ID" value="NZ_FQZI01000005.1"/>
</dbReference>
<evidence type="ECO:0000313" key="3">
    <source>
        <dbReference type="Proteomes" id="UP000184488"/>
    </source>
</evidence>
<name>A0A1M6GMP2_9FLAO</name>
<organism evidence="2 3">
    <name type="scientific">Flavobacterium terrae</name>
    <dbReference type="NCBI Taxonomy" id="415425"/>
    <lineage>
        <taxon>Bacteria</taxon>
        <taxon>Pseudomonadati</taxon>
        <taxon>Bacteroidota</taxon>
        <taxon>Flavobacteriia</taxon>
        <taxon>Flavobacteriales</taxon>
        <taxon>Flavobacteriaceae</taxon>
        <taxon>Flavobacterium</taxon>
    </lineage>
</organism>
<keyword evidence="3" id="KW-1185">Reference proteome</keyword>
<evidence type="ECO:0008006" key="4">
    <source>
        <dbReference type="Google" id="ProtNLM"/>
    </source>
</evidence>
<evidence type="ECO:0000313" key="2">
    <source>
        <dbReference type="EMBL" id="SHJ11173.1"/>
    </source>
</evidence>
<dbReference type="AlphaFoldDB" id="A0A1M6GMP2"/>
<reference evidence="3" key="1">
    <citation type="submission" date="2016-11" db="EMBL/GenBank/DDBJ databases">
        <authorList>
            <person name="Varghese N."/>
            <person name="Submissions S."/>
        </authorList>
    </citation>
    <scope>NUCLEOTIDE SEQUENCE [LARGE SCALE GENOMIC DNA]</scope>
    <source>
        <strain evidence="3">DSM 18829</strain>
    </source>
</reference>